<evidence type="ECO:0000313" key="8">
    <source>
        <dbReference type="EMBL" id="QJD99897.1"/>
    </source>
</evidence>
<gene>
    <name evidence="8" type="ORF">HH212_07570</name>
</gene>
<dbReference type="GO" id="GO:0005886">
    <property type="term" value="C:plasma membrane"/>
    <property type="evidence" value="ECO:0007669"/>
    <property type="project" value="UniProtKB-SubCell"/>
</dbReference>
<dbReference type="KEGG" id="mfy:HH212_07570"/>
<keyword evidence="9" id="KW-1185">Reference proteome</keyword>
<dbReference type="Pfam" id="PF13440">
    <property type="entry name" value="Polysacc_synt_3"/>
    <property type="match status" value="1"/>
</dbReference>
<feature type="transmembrane region" description="Helical" evidence="7">
    <location>
        <begin position="287"/>
        <end position="311"/>
    </location>
</feature>
<keyword evidence="3" id="KW-1003">Cell membrane</keyword>
<feature type="transmembrane region" description="Helical" evidence="7">
    <location>
        <begin position="142"/>
        <end position="162"/>
    </location>
</feature>
<evidence type="ECO:0000256" key="4">
    <source>
        <dbReference type="ARBA" id="ARBA00022692"/>
    </source>
</evidence>
<feature type="transmembrane region" description="Helical" evidence="7">
    <location>
        <begin position="79"/>
        <end position="99"/>
    </location>
</feature>
<comment type="similarity">
    <text evidence="2">Belongs to the polysaccharide synthase family.</text>
</comment>
<feature type="transmembrane region" description="Helical" evidence="7">
    <location>
        <begin position="349"/>
        <end position="370"/>
    </location>
</feature>
<evidence type="ECO:0000256" key="1">
    <source>
        <dbReference type="ARBA" id="ARBA00004651"/>
    </source>
</evidence>
<feature type="transmembrane region" description="Helical" evidence="7">
    <location>
        <begin position="38"/>
        <end position="58"/>
    </location>
</feature>
<feature type="transmembrane region" description="Helical" evidence="7">
    <location>
        <begin position="12"/>
        <end position="32"/>
    </location>
</feature>
<comment type="subcellular location">
    <subcellularLocation>
        <location evidence="1">Cell membrane</location>
        <topology evidence="1">Multi-pass membrane protein</topology>
    </subcellularLocation>
</comment>
<dbReference type="PANTHER" id="PTHR30250">
    <property type="entry name" value="PST FAMILY PREDICTED COLANIC ACID TRANSPORTER"/>
    <property type="match status" value="1"/>
</dbReference>
<evidence type="ECO:0000256" key="2">
    <source>
        <dbReference type="ARBA" id="ARBA00007430"/>
    </source>
</evidence>
<feature type="transmembrane region" description="Helical" evidence="7">
    <location>
        <begin position="439"/>
        <end position="457"/>
    </location>
</feature>
<protein>
    <submittedName>
        <fullName evidence="8">Oligosaccharide flippase family protein</fullName>
    </submittedName>
</protein>
<feature type="transmembrane region" description="Helical" evidence="7">
    <location>
        <begin position="317"/>
        <end position="337"/>
    </location>
</feature>
<proteinExistence type="inferred from homology"/>
<evidence type="ECO:0000256" key="6">
    <source>
        <dbReference type="ARBA" id="ARBA00023136"/>
    </source>
</evidence>
<evidence type="ECO:0000256" key="7">
    <source>
        <dbReference type="SAM" id="Phobius"/>
    </source>
</evidence>
<feature type="transmembrane region" description="Helical" evidence="7">
    <location>
        <begin position="376"/>
        <end position="394"/>
    </location>
</feature>
<dbReference type="Proteomes" id="UP000502415">
    <property type="component" value="Chromosome"/>
</dbReference>
<keyword evidence="5 7" id="KW-1133">Transmembrane helix</keyword>
<keyword evidence="4 7" id="KW-0812">Transmembrane</keyword>
<feature type="transmembrane region" description="Helical" evidence="7">
    <location>
        <begin position="244"/>
        <end position="267"/>
    </location>
</feature>
<dbReference type="RefSeq" id="WP_169434846.1">
    <property type="nucleotide sequence ID" value="NZ_CP051685.1"/>
</dbReference>
<evidence type="ECO:0000256" key="3">
    <source>
        <dbReference type="ARBA" id="ARBA00022475"/>
    </source>
</evidence>
<evidence type="ECO:0000313" key="9">
    <source>
        <dbReference type="Proteomes" id="UP000502415"/>
    </source>
</evidence>
<organism evidence="8 9">
    <name type="scientific">Massilia forsythiae</name>
    <dbReference type="NCBI Taxonomy" id="2728020"/>
    <lineage>
        <taxon>Bacteria</taxon>
        <taxon>Pseudomonadati</taxon>
        <taxon>Pseudomonadota</taxon>
        <taxon>Betaproteobacteria</taxon>
        <taxon>Burkholderiales</taxon>
        <taxon>Oxalobacteraceae</taxon>
        <taxon>Telluria group</taxon>
        <taxon>Massilia</taxon>
    </lineage>
</organism>
<accession>A0A7Z2VVJ3</accession>
<dbReference type="EMBL" id="CP051685">
    <property type="protein sequence ID" value="QJD99897.1"/>
    <property type="molecule type" value="Genomic_DNA"/>
</dbReference>
<keyword evidence="6 7" id="KW-0472">Membrane</keyword>
<dbReference type="PANTHER" id="PTHR30250:SF10">
    <property type="entry name" value="LIPOPOLYSACCHARIDE BIOSYNTHESIS PROTEIN WZXC"/>
    <property type="match status" value="1"/>
</dbReference>
<dbReference type="InterPro" id="IPR050833">
    <property type="entry name" value="Poly_Biosynth_Transport"/>
</dbReference>
<reference evidence="8 9" key="1">
    <citation type="submission" date="2020-04" db="EMBL/GenBank/DDBJ databases">
        <title>Genome sequencing of novel species.</title>
        <authorList>
            <person name="Heo J."/>
            <person name="Kim S.-J."/>
            <person name="Kim J.-S."/>
            <person name="Hong S.-B."/>
            <person name="Kwon S.-W."/>
        </authorList>
    </citation>
    <scope>NUCLEOTIDE SEQUENCE [LARGE SCALE GENOMIC DNA]</scope>
    <source>
        <strain evidence="8 9">GN2-R2</strain>
    </source>
</reference>
<feature type="transmembrane region" description="Helical" evidence="7">
    <location>
        <begin position="406"/>
        <end position="427"/>
    </location>
</feature>
<dbReference type="AlphaFoldDB" id="A0A7Z2VVJ3"/>
<evidence type="ECO:0000256" key="5">
    <source>
        <dbReference type="ARBA" id="ARBA00022989"/>
    </source>
</evidence>
<sequence length="486" mass="52090">MADLRRSLVINFFSTSGASFLQFIVSVILARILTPSEIGIYSMTVVLVNLAHVFRDFGVTSYIQREKELTSDKIRSVNGVAIATSWLIAILLLAASSWIGVWFKEPKLVPVIRVLGIGFFFIPFGAITNALLVRNFEAEKEAVLYAVGTSSFCISCIVFAKMGLGSMALAYANLVNIIVCGLACIPMRPKSLPWLPSFRHWRDVTSFGVGSLVSSCTASINNAIPDMLLGKLGSARHVGLLSRANSTVGIFSYIAGATVSYGAVSYLAQAHHRGESLVPTLSRATSLLTGLGWPALAMTVVLGKQIILALYGPTWLASVPAIAPLALAAAVSMLFHYIPMAVTAIGRPYLSAVPILISALTRIGFGVLLFDGSLSRFAWALCLATIATTPFISIQQKRHLGYGTGTMLRAMVPSAIVTAGTAAAGIAFDFLLPSSLPPLARLLIMLLPLAAVWYVMIRLTKHALVEEVHRLAVSLRARVPFLRPSA</sequence>
<name>A0A7Z2VVJ3_9BURK</name>
<feature type="transmembrane region" description="Helical" evidence="7">
    <location>
        <begin position="111"/>
        <end position="133"/>
    </location>
</feature>